<dbReference type="SUPFAM" id="SSF49599">
    <property type="entry name" value="TRAF domain-like"/>
    <property type="match status" value="2"/>
</dbReference>
<accession>A0A2G5ENW9</accession>
<dbReference type="PROSITE" id="PS50144">
    <property type="entry name" value="MATH"/>
    <property type="match status" value="2"/>
</dbReference>
<gene>
    <name evidence="2" type="ORF">AQUCO_00600303v1</name>
</gene>
<feature type="domain" description="MATH" evidence="1">
    <location>
        <begin position="133"/>
        <end position="253"/>
    </location>
</feature>
<dbReference type="PANTHER" id="PTHR46162:SF2">
    <property type="entry name" value="ANKYRIN REPEAT-CONTAINING PROTEIN-RELATED"/>
    <property type="match status" value="1"/>
</dbReference>
<dbReference type="EMBL" id="KZ305023">
    <property type="protein sequence ID" value="PIA57476.1"/>
    <property type="molecule type" value="Genomic_DNA"/>
</dbReference>
<dbReference type="STRING" id="218851.A0A2G5ENW9"/>
<dbReference type="Proteomes" id="UP000230069">
    <property type="component" value="Unassembled WGS sequence"/>
</dbReference>
<name>A0A2G5ENW9_AQUCA</name>
<keyword evidence="3" id="KW-1185">Reference proteome</keyword>
<evidence type="ECO:0000259" key="1">
    <source>
        <dbReference type="PROSITE" id="PS50144"/>
    </source>
</evidence>
<evidence type="ECO:0000313" key="2">
    <source>
        <dbReference type="EMBL" id="PIA57476.1"/>
    </source>
</evidence>
<proteinExistence type="predicted"/>
<sequence length="265" mass="30472">MERCEFDACDHKWKLALYTNGNEETNSKDHISLYLISVDSNSFDFDQDILVSYNLFVLDQVRDKYLKIQGVSRFHALKSESSFDKFLPLEIFMDPLNGYLLDDTCMFGAEVCYFVKQIRPKSLTITKNMIDATFLYRWKIEKFSELKDEAYYSQKFTGGGYDWELGNSLSLFLALADPSSNLFVGEIVHVTFRLRVVNQVKGLLHKDKASIGGGVRMTKSRNGMGWNQFMPLCNLNESSGYLVNDTCIIYADVDTGNEESIKYLW</sequence>
<evidence type="ECO:0000313" key="3">
    <source>
        <dbReference type="Proteomes" id="UP000230069"/>
    </source>
</evidence>
<dbReference type="InParanoid" id="A0A2G5ENW9"/>
<organism evidence="2 3">
    <name type="scientific">Aquilegia coerulea</name>
    <name type="common">Rocky mountain columbine</name>
    <dbReference type="NCBI Taxonomy" id="218851"/>
    <lineage>
        <taxon>Eukaryota</taxon>
        <taxon>Viridiplantae</taxon>
        <taxon>Streptophyta</taxon>
        <taxon>Embryophyta</taxon>
        <taxon>Tracheophyta</taxon>
        <taxon>Spermatophyta</taxon>
        <taxon>Magnoliopsida</taxon>
        <taxon>Ranunculales</taxon>
        <taxon>Ranunculaceae</taxon>
        <taxon>Thalictroideae</taxon>
        <taxon>Aquilegia</taxon>
    </lineage>
</organism>
<dbReference type="InterPro" id="IPR002083">
    <property type="entry name" value="MATH/TRAF_dom"/>
</dbReference>
<dbReference type="InterPro" id="IPR008974">
    <property type="entry name" value="TRAF-like"/>
</dbReference>
<dbReference type="Pfam" id="PF22486">
    <property type="entry name" value="MATH_2"/>
    <property type="match status" value="2"/>
</dbReference>
<reference evidence="2 3" key="1">
    <citation type="submission" date="2017-09" db="EMBL/GenBank/DDBJ databases">
        <title>WGS assembly of Aquilegia coerulea Goldsmith.</title>
        <authorList>
            <person name="Hodges S."/>
            <person name="Kramer E."/>
            <person name="Nordborg M."/>
            <person name="Tomkins J."/>
            <person name="Borevitz J."/>
            <person name="Derieg N."/>
            <person name="Yan J."/>
            <person name="Mihaltcheva S."/>
            <person name="Hayes R.D."/>
            <person name="Rokhsar D."/>
        </authorList>
    </citation>
    <scope>NUCLEOTIDE SEQUENCE [LARGE SCALE GENOMIC DNA]</scope>
    <source>
        <strain evidence="3">cv. Goldsmith</strain>
    </source>
</reference>
<protein>
    <recommendedName>
        <fullName evidence="1">MATH domain-containing protein</fullName>
    </recommendedName>
</protein>
<dbReference type="PANTHER" id="PTHR46162">
    <property type="entry name" value="TRAF-LIKE FAMILY PROTEIN"/>
    <property type="match status" value="1"/>
</dbReference>
<dbReference type="CDD" id="cd00121">
    <property type="entry name" value="MATH"/>
    <property type="match status" value="2"/>
</dbReference>
<dbReference type="AlphaFoldDB" id="A0A2G5ENW9"/>
<dbReference type="Gene3D" id="2.60.210.10">
    <property type="entry name" value="Apoptosis, Tumor Necrosis Factor Receptor Associated Protein 2, Chain A"/>
    <property type="match status" value="2"/>
</dbReference>
<feature type="domain" description="MATH" evidence="1">
    <location>
        <begin position="1"/>
        <end position="111"/>
    </location>
</feature>
<dbReference type="OrthoDB" id="192247at2759"/>